<reference evidence="1 2" key="1">
    <citation type="journal article" date="2013" name="J. Microbiol.">
        <title>Mucilaginibacter ginsenosidivorax sp. nov., with ginsenoside converting activity isolated from sediment.</title>
        <authorList>
            <person name="Kim J.K."/>
            <person name="Choi T.E."/>
            <person name="Liu Q.M."/>
            <person name="Park H.Y."/>
            <person name="Yi T.H."/>
            <person name="Yoon M.H."/>
            <person name="Kim S.C."/>
            <person name="Im W.T."/>
        </authorList>
    </citation>
    <scope>NUCLEOTIDE SEQUENCE [LARGE SCALE GENOMIC DNA]</scope>
    <source>
        <strain evidence="1 2">KHI28</strain>
    </source>
</reference>
<proteinExistence type="predicted"/>
<evidence type="ECO:0000313" key="1">
    <source>
        <dbReference type="EMBL" id="QEC76619.1"/>
    </source>
</evidence>
<gene>
    <name evidence="1" type="ORF">FSB76_11905</name>
</gene>
<protein>
    <submittedName>
        <fullName evidence="1">Uncharacterized protein</fullName>
    </submittedName>
</protein>
<keyword evidence="2" id="KW-1185">Reference proteome</keyword>
<dbReference type="KEGG" id="mgk:FSB76_11905"/>
<evidence type="ECO:0000313" key="2">
    <source>
        <dbReference type="Proteomes" id="UP000321362"/>
    </source>
</evidence>
<dbReference type="Proteomes" id="UP000321362">
    <property type="component" value="Chromosome"/>
</dbReference>
<sequence>MENTDDLFDKPLSDDPEENLRMENELLRLKLQAELGADPRIINPVDPEIENIFLKNIFDFEHNYANSKRVKVYDLLGQPDFIPADKLSDIQVSEALQQITDLLLSKNLAVDFSDDLDNRTKYVFITEELFDHETDDFTIPGMTSHFDYEEFHPNHKANIQNKALEFLSGWFKQDFDERSWVLGDSFVAPDRKTYSRAEIVHQLSNIFSAYTAFNNEEYFIYDIGFQLQPGSGLGHAEGSVKYDAVLENNETIHFEGPFKLYFSLEDNWWSIFHLVFPGFKYP</sequence>
<dbReference type="OrthoDB" id="928829at2"/>
<name>A0A5B8VYT8_9SPHI</name>
<accession>A0A5B8VYT8</accession>
<organism evidence="1 2">
    <name type="scientific">Mucilaginibacter ginsenosidivorax</name>
    <dbReference type="NCBI Taxonomy" id="862126"/>
    <lineage>
        <taxon>Bacteria</taxon>
        <taxon>Pseudomonadati</taxon>
        <taxon>Bacteroidota</taxon>
        <taxon>Sphingobacteriia</taxon>
        <taxon>Sphingobacteriales</taxon>
        <taxon>Sphingobacteriaceae</taxon>
        <taxon>Mucilaginibacter</taxon>
    </lineage>
</organism>
<dbReference type="AlphaFoldDB" id="A0A5B8VYT8"/>
<dbReference type="EMBL" id="CP042437">
    <property type="protein sequence ID" value="QEC76619.1"/>
    <property type="molecule type" value="Genomic_DNA"/>
</dbReference>
<dbReference type="RefSeq" id="WP_147053789.1">
    <property type="nucleotide sequence ID" value="NZ_CP042437.1"/>
</dbReference>